<name>F4PJV3_CACFS</name>
<protein>
    <recommendedName>
        <fullName evidence="3">Nudix hydrolase domain-containing protein</fullName>
    </recommendedName>
</protein>
<dbReference type="RefSeq" id="XP_004361728.1">
    <property type="nucleotide sequence ID" value="XM_004361671.1"/>
</dbReference>
<dbReference type="PANTHER" id="PTHR12992">
    <property type="entry name" value="NUDIX HYDROLASE"/>
    <property type="match status" value="1"/>
</dbReference>
<dbReference type="PROSITE" id="PS00893">
    <property type="entry name" value="NUDIX_BOX"/>
    <property type="match status" value="1"/>
</dbReference>
<dbReference type="AlphaFoldDB" id="F4PJV3"/>
<dbReference type="InterPro" id="IPR000086">
    <property type="entry name" value="NUDIX_hydrolase_dom"/>
</dbReference>
<dbReference type="EMBL" id="GL883007">
    <property type="protein sequence ID" value="EGG23877.1"/>
    <property type="molecule type" value="Genomic_DNA"/>
</dbReference>
<gene>
    <name evidence="4" type="ORF">DFA_06015</name>
</gene>
<evidence type="ECO:0000256" key="1">
    <source>
        <dbReference type="ARBA" id="ARBA00022801"/>
    </source>
</evidence>
<feature type="transmembrane region" description="Helical" evidence="2">
    <location>
        <begin position="322"/>
        <end position="344"/>
    </location>
</feature>
<dbReference type="GO" id="GO:0010945">
    <property type="term" value="F:coenzyme A diphosphatase activity"/>
    <property type="evidence" value="ECO:0007669"/>
    <property type="project" value="InterPro"/>
</dbReference>
<dbReference type="GeneID" id="14876071"/>
<evidence type="ECO:0000259" key="3">
    <source>
        <dbReference type="PROSITE" id="PS51462"/>
    </source>
</evidence>
<keyword evidence="2" id="KW-1133">Transmembrane helix</keyword>
<dbReference type="InterPro" id="IPR020084">
    <property type="entry name" value="NUDIX_hydrolase_CS"/>
</dbReference>
<dbReference type="OrthoDB" id="77989at2759"/>
<reference evidence="5" key="1">
    <citation type="journal article" date="2011" name="Genome Res.">
        <title>Phylogeny-wide analysis of social amoeba genomes highlights ancient origins for complex intercellular communication.</title>
        <authorList>
            <person name="Heidel A.J."/>
            <person name="Lawal H.M."/>
            <person name="Felder M."/>
            <person name="Schilde C."/>
            <person name="Helps N.R."/>
            <person name="Tunggal B."/>
            <person name="Rivero F."/>
            <person name="John U."/>
            <person name="Schleicher M."/>
            <person name="Eichinger L."/>
            <person name="Platzer M."/>
            <person name="Noegel A.A."/>
            <person name="Schaap P."/>
            <person name="Gloeckner G."/>
        </authorList>
    </citation>
    <scope>NUCLEOTIDE SEQUENCE [LARGE SCALE GENOMIC DNA]</scope>
    <source>
        <strain evidence="5">SH3</strain>
    </source>
</reference>
<sequence>MNISNLIPSLLGFNYRRITASKLAEAKRRASVAVVLRLASHHDGDSTSTTTTTTATATTTTKPLKVLTGFNCRCLTTDNKHSESCLRNFITSRNNITSGTTTTVEALYAKKSRGRRKGEIAFAGGHIEKGETEEQAAEREALEEVGLDLADGKQFSFIGRLNDRVTFDHIAIYTFVYLQLTEKTPPITFSDDEMEDCGWVDLDYFTKRQGGDNNNNNNNNNNKLKPANRIVDSTLFNTDVVEFQSLASMSSRRLTNPFLKQIFNSFRVPLVQLPIKTSEFRLWGLTLELTSELIKVVNGSSPIPSIQESNSRLAFFCINNPLLAIGTLTLLFGLVIPGILFYYVTNKS</sequence>
<feature type="domain" description="Nudix hydrolase" evidence="3">
    <location>
        <begin position="91"/>
        <end position="230"/>
    </location>
</feature>
<dbReference type="Pfam" id="PF00293">
    <property type="entry name" value="NUDIX"/>
    <property type="match status" value="1"/>
</dbReference>
<keyword evidence="2" id="KW-0472">Membrane</keyword>
<proteinExistence type="predicted"/>
<evidence type="ECO:0000313" key="5">
    <source>
        <dbReference type="Proteomes" id="UP000007797"/>
    </source>
</evidence>
<accession>F4PJV3</accession>
<evidence type="ECO:0000256" key="2">
    <source>
        <dbReference type="SAM" id="Phobius"/>
    </source>
</evidence>
<keyword evidence="2" id="KW-0812">Transmembrane</keyword>
<dbReference type="PANTHER" id="PTHR12992:SF44">
    <property type="entry name" value="NUDIX HYDROLASE DOMAIN-CONTAINING PROTEIN"/>
    <property type="match status" value="1"/>
</dbReference>
<dbReference type="InterPro" id="IPR045121">
    <property type="entry name" value="CoAse"/>
</dbReference>
<dbReference type="InterPro" id="IPR015797">
    <property type="entry name" value="NUDIX_hydrolase-like_dom_sf"/>
</dbReference>
<dbReference type="Proteomes" id="UP000007797">
    <property type="component" value="Unassembled WGS sequence"/>
</dbReference>
<organism evidence="4 5">
    <name type="scientific">Cavenderia fasciculata</name>
    <name type="common">Slime mold</name>
    <name type="synonym">Dictyostelium fasciculatum</name>
    <dbReference type="NCBI Taxonomy" id="261658"/>
    <lineage>
        <taxon>Eukaryota</taxon>
        <taxon>Amoebozoa</taxon>
        <taxon>Evosea</taxon>
        <taxon>Eumycetozoa</taxon>
        <taxon>Dictyostelia</taxon>
        <taxon>Acytosteliales</taxon>
        <taxon>Cavenderiaceae</taxon>
        <taxon>Cavenderia</taxon>
    </lineage>
</organism>
<dbReference type="PROSITE" id="PS51462">
    <property type="entry name" value="NUDIX"/>
    <property type="match status" value="1"/>
</dbReference>
<keyword evidence="5" id="KW-1185">Reference proteome</keyword>
<dbReference type="Gene3D" id="3.90.79.10">
    <property type="entry name" value="Nucleoside Triphosphate Pyrophosphohydrolase"/>
    <property type="match status" value="1"/>
</dbReference>
<keyword evidence="1" id="KW-0378">Hydrolase</keyword>
<evidence type="ECO:0000313" key="4">
    <source>
        <dbReference type="EMBL" id="EGG23877.1"/>
    </source>
</evidence>
<dbReference type="STRING" id="1054147.F4PJV3"/>
<dbReference type="KEGG" id="dfa:DFA_06015"/>
<dbReference type="SUPFAM" id="SSF55811">
    <property type="entry name" value="Nudix"/>
    <property type="match status" value="1"/>
</dbReference>